<dbReference type="AlphaFoldDB" id="A0A0V0GXJ6"/>
<dbReference type="EMBL" id="GEDG01028981">
    <property type="protein sequence ID" value="JAP12833.1"/>
    <property type="molecule type" value="Transcribed_RNA"/>
</dbReference>
<reference evidence="1" key="1">
    <citation type="submission" date="2015-12" db="EMBL/GenBank/DDBJ databases">
        <title>Gene expression during late stages of embryo sac development: a critical building block for successful pollen-pistil interactions.</title>
        <authorList>
            <person name="Liu Y."/>
            <person name="Joly V."/>
            <person name="Sabar M."/>
            <person name="Matton D.P."/>
        </authorList>
    </citation>
    <scope>NUCLEOTIDE SEQUENCE</scope>
</reference>
<protein>
    <submittedName>
        <fullName evidence="1">Putative ovule protein</fullName>
    </submittedName>
</protein>
<sequence>MITCGKSSGIKVEGIRRSDTIQTKMNKKIKYVRVKLRSRLEGQPNSSSVVRTTILTIQRKA</sequence>
<organism evidence="1">
    <name type="scientific">Solanum chacoense</name>
    <name type="common">Chaco potato</name>
    <dbReference type="NCBI Taxonomy" id="4108"/>
    <lineage>
        <taxon>Eukaryota</taxon>
        <taxon>Viridiplantae</taxon>
        <taxon>Streptophyta</taxon>
        <taxon>Embryophyta</taxon>
        <taxon>Tracheophyta</taxon>
        <taxon>Spermatophyta</taxon>
        <taxon>Magnoliopsida</taxon>
        <taxon>eudicotyledons</taxon>
        <taxon>Gunneridae</taxon>
        <taxon>Pentapetalae</taxon>
        <taxon>asterids</taxon>
        <taxon>lamiids</taxon>
        <taxon>Solanales</taxon>
        <taxon>Solanaceae</taxon>
        <taxon>Solanoideae</taxon>
        <taxon>Solaneae</taxon>
        <taxon>Solanum</taxon>
    </lineage>
</organism>
<proteinExistence type="predicted"/>
<name>A0A0V0GXJ6_SOLCH</name>
<evidence type="ECO:0000313" key="1">
    <source>
        <dbReference type="EMBL" id="JAP12833.1"/>
    </source>
</evidence>
<accession>A0A0V0GXJ6</accession>